<organism evidence="8 9">
    <name type="scientific">Desulfofundulus kuznetsovii (strain DSM 6115 / VKM B-1805 / 17)</name>
    <name type="common">Desulfotomaculum kuznetsovii</name>
    <dbReference type="NCBI Taxonomy" id="760568"/>
    <lineage>
        <taxon>Bacteria</taxon>
        <taxon>Bacillati</taxon>
        <taxon>Bacillota</taxon>
        <taxon>Clostridia</taxon>
        <taxon>Eubacteriales</taxon>
        <taxon>Peptococcaceae</taxon>
        <taxon>Desulfofundulus</taxon>
    </lineage>
</organism>
<dbReference type="Gene3D" id="3.30.920.30">
    <property type="entry name" value="Hypothetical protein"/>
    <property type="match status" value="1"/>
</dbReference>
<gene>
    <name evidence="8" type="ordered locus">Desku_2090</name>
</gene>
<dbReference type="KEGG" id="dku:Desku_2090"/>
<keyword evidence="9" id="KW-1185">Reference proteome</keyword>
<evidence type="ECO:0000256" key="4">
    <source>
        <dbReference type="ARBA" id="ARBA00022759"/>
    </source>
</evidence>
<dbReference type="AlphaFoldDB" id="A0AAU8PIU7"/>
<evidence type="ECO:0000313" key="8">
    <source>
        <dbReference type="EMBL" id="AEG15637.1"/>
    </source>
</evidence>
<proteinExistence type="inferred from homology"/>
<evidence type="ECO:0000256" key="7">
    <source>
        <dbReference type="ARBA" id="ARBA00023016"/>
    </source>
</evidence>
<dbReference type="Pfam" id="PF07927">
    <property type="entry name" value="HicA_toxin"/>
    <property type="match status" value="1"/>
</dbReference>
<evidence type="ECO:0000256" key="3">
    <source>
        <dbReference type="ARBA" id="ARBA00022722"/>
    </source>
</evidence>
<dbReference type="GO" id="GO:0003729">
    <property type="term" value="F:mRNA binding"/>
    <property type="evidence" value="ECO:0007669"/>
    <property type="project" value="InterPro"/>
</dbReference>
<reference evidence="9" key="1">
    <citation type="submission" date="2011-05" db="EMBL/GenBank/DDBJ databases">
        <title>Complete sequence of Desulfotomaculum kuznetsovii DSM 6115.</title>
        <authorList>
            <person name="Lucas S."/>
            <person name="Han J."/>
            <person name="Lapidus A."/>
            <person name="Cheng J.-F."/>
            <person name="Goodwin L."/>
            <person name="Pitluck S."/>
            <person name="Peters L."/>
            <person name="Mikhailova N."/>
            <person name="Lu M."/>
            <person name="Saunders E."/>
            <person name="Han C."/>
            <person name="Tapia R."/>
            <person name="Land M."/>
            <person name="Hauser L."/>
            <person name="Kyrpides N."/>
            <person name="Ivanova N."/>
            <person name="Pagani I."/>
            <person name="Nazina T."/>
            <person name="Ivanova A."/>
            <person name="Parshina S."/>
            <person name="Kuever J."/>
            <person name="Muyzer G."/>
            <person name="Plugge C."/>
            <person name="Stams A."/>
            <person name="Woyke T."/>
        </authorList>
    </citation>
    <scope>NUCLEOTIDE SEQUENCE [LARGE SCALE GENOMIC DNA]</scope>
    <source>
        <strain evidence="9">DSM 6115 / VKM B-1805 / 17</strain>
    </source>
</reference>
<evidence type="ECO:0000256" key="2">
    <source>
        <dbReference type="ARBA" id="ARBA00022649"/>
    </source>
</evidence>
<protein>
    <submittedName>
        <fullName evidence="8">YcfA family protein</fullName>
    </submittedName>
</protein>
<dbReference type="SUPFAM" id="SSF54786">
    <property type="entry name" value="YcfA/nrd intein domain"/>
    <property type="match status" value="1"/>
</dbReference>
<evidence type="ECO:0000256" key="6">
    <source>
        <dbReference type="ARBA" id="ARBA00022884"/>
    </source>
</evidence>
<keyword evidence="3" id="KW-0540">Nuclease</keyword>
<keyword evidence="4" id="KW-0255">Endonuclease</keyword>
<comment type="similarity">
    <text evidence="1">Belongs to the HicA mRNA interferase family.</text>
</comment>
<dbReference type="GO" id="GO:0004519">
    <property type="term" value="F:endonuclease activity"/>
    <property type="evidence" value="ECO:0007669"/>
    <property type="project" value="UniProtKB-KW"/>
</dbReference>
<evidence type="ECO:0000256" key="5">
    <source>
        <dbReference type="ARBA" id="ARBA00022801"/>
    </source>
</evidence>
<dbReference type="GO" id="GO:0016787">
    <property type="term" value="F:hydrolase activity"/>
    <property type="evidence" value="ECO:0007669"/>
    <property type="project" value="UniProtKB-KW"/>
</dbReference>
<dbReference type="EMBL" id="CP002770">
    <property type="protein sequence ID" value="AEG15637.1"/>
    <property type="molecule type" value="Genomic_DNA"/>
</dbReference>
<keyword evidence="6" id="KW-0694">RNA-binding</keyword>
<dbReference type="RefSeq" id="WP_013823151.1">
    <property type="nucleotide sequence ID" value="NC_015573.1"/>
</dbReference>
<evidence type="ECO:0000313" key="9">
    <source>
        <dbReference type="Proteomes" id="UP000009229"/>
    </source>
</evidence>
<name>A0AAU8PIU7_DESK7</name>
<dbReference type="Proteomes" id="UP000009229">
    <property type="component" value="Chromosome"/>
</dbReference>
<keyword evidence="2" id="KW-1277">Toxin-antitoxin system</keyword>
<keyword evidence="5" id="KW-0378">Hydrolase</keyword>
<dbReference type="InterPro" id="IPR038570">
    <property type="entry name" value="HicA_sf"/>
</dbReference>
<keyword evidence="7" id="KW-0346">Stress response</keyword>
<evidence type="ECO:0000256" key="1">
    <source>
        <dbReference type="ARBA" id="ARBA00006620"/>
    </source>
</evidence>
<accession>A0AAU8PIU7</accession>
<sequence length="80" mass="8954">MRAPRDVSGEKLAKLLARYGYRVTRQTGSHLRLTTTIQGEHHITIPLHDPLKVGTLNGILTDVANHLKISKEALVRELFS</sequence>
<dbReference type="InterPro" id="IPR012933">
    <property type="entry name" value="HicA_mRNA_interferase"/>
</dbReference>